<dbReference type="AlphaFoldDB" id="A0A8T1V7T4"/>
<gene>
    <name evidence="1" type="ORF">PHYPSEUDO_013701</name>
</gene>
<evidence type="ECO:0000313" key="2">
    <source>
        <dbReference type="Proteomes" id="UP000694044"/>
    </source>
</evidence>
<organism evidence="1 2">
    <name type="scientific">Phytophthora pseudosyringae</name>
    <dbReference type="NCBI Taxonomy" id="221518"/>
    <lineage>
        <taxon>Eukaryota</taxon>
        <taxon>Sar</taxon>
        <taxon>Stramenopiles</taxon>
        <taxon>Oomycota</taxon>
        <taxon>Peronosporomycetes</taxon>
        <taxon>Peronosporales</taxon>
        <taxon>Peronosporaceae</taxon>
        <taxon>Phytophthora</taxon>
    </lineage>
</organism>
<sequence>MLDPIATLRSDAAGCESTSEIAASRLCAEALKVADYILELDDAGEIIGGECVYDLDSDHPDFLCTRHATVMQQYKKQVLTQRKLAALRLSTSLEAPPRRESSTSLIGLTPYNFLNCKVGLSRATIAWRHHRHRHHGAACSGGGYGRFVLPRLKKDDTSVTNVTISGARSAWRSRAWSSTCNGPALQPTVL</sequence>
<dbReference type="Pfam" id="PF16683">
    <property type="entry name" value="TGase_elicitor"/>
    <property type="match status" value="1"/>
</dbReference>
<dbReference type="Proteomes" id="UP000694044">
    <property type="component" value="Unassembled WGS sequence"/>
</dbReference>
<reference evidence="1" key="1">
    <citation type="submission" date="2021-02" db="EMBL/GenBank/DDBJ databases">
        <authorList>
            <person name="Palmer J.M."/>
        </authorList>
    </citation>
    <scope>NUCLEOTIDE SEQUENCE</scope>
    <source>
        <strain evidence="1">SCRP734</strain>
    </source>
</reference>
<dbReference type="InterPro" id="IPR032048">
    <property type="entry name" value="TGase_elicitor"/>
</dbReference>
<accession>A0A8T1V7T4</accession>
<keyword evidence="2" id="KW-1185">Reference proteome</keyword>
<dbReference type="EMBL" id="JAGDFM010000721">
    <property type="protein sequence ID" value="KAG7376350.1"/>
    <property type="molecule type" value="Genomic_DNA"/>
</dbReference>
<comment type="caution">
    <text evidence="1">The sequence shown here is derived from an EMBL/GenBank/DDBJ whole genome shotgun (WGS) entry which is preliminary data.</text>
</comment>
<name>A0A8T1V7T4_9STRA</name>
<evidence type="ECO:0000313" key="1">
    <source>
        <dbReference type="EMBL" id="KAG7376350.1"/>
    </source>
</evidence>
<dbReference type="GO" id="GO:0016755">
    <property type="term" value="F:aminoacyltransferase activity"/>
    <property type="evidence" value="ECO:0007669"/>
    <property type="project" value="InterPro"/>
</dbReference>
<protein>
    <submittedName>
        <fullName evidence="1">Uncharacterized protein</fullName>
    </submittedName>
</protein>
<proteinExistence type="predicted"/>